<dbReference type="KEGG" id="nta:107819823"/>
<proteinExistence type="predicted"/>
<evidence type="ECO:0000313" key="1">
    <source>
        <dbReference type="RefSeq" id="XP_016501462.1"/>
    </source>
</evidence>
<accession>A0A1S4CJQ7</accession>
<protein>
    <submittedName>
        <fullName evidence="1">Uncharacterized protein</fullName>
    </submittedName>
</protein>
<dbReference type="OrthoDB" id="2919534at2759"/>
<dbReference type="CDD" id="cd00303">
    <property type="entry name" value="retropepsin_like"/>
    <property type="match status" value="1"/>
</dbReference>
<dbReference type="PaxDb" id="4097-A0A1S4CJQ7"/>
<name>A0A1S4CJQ7_TOBAC</name>
<dbReference type="PANTHER" id="PTHR33240">
    <property type="entry name" value="OS08G0508500 PROTEIN"/>
    <property type="match status" value="1"/>
</dbReference>
<dbReference type="RefSeq" id="XP_016501462.1">
    <property type="nucleotide sequence ID" value="XM_016645976.1"/>
</dbReference>
<organism evidence="1">
    <name type="scientific">Nicotiana tabacum</name>
    <name type="common">Common tobacco</name>
    <dbReference type="NCBI Taxonomy" id="4097"/>
    <lineage>
        <taxon>Eukaryota</taxon>
        <taxon>Viridiplantae</taxon>
        <taxon>Streptophyta</taxon>
        <taxon>Embryophyta</taxon>
        <taxon>Tracheophyta</taxon>
        <taxon>Spermatophyta</taxon>
        <taxon>Magnoliopsida</taxon>
        <taxon>eudicotyledons</taxon>
        <taxon>Gunneridae</taxon>
        <taxon>Pentapetalae</taxon>
        <taxon>asterids</taxon>
        <taxon>lamiids</taxon>
        <taxon>Solanales</taxon>
        <taxon>Solanaceae</taxon>
        <taxon>Nicotianoideae</taxon>
        <taxon>Nicotianeae</taxon>
        <taxon>Nicotiana</taxon>
    </lineage>
</organism>
<dbReference type="PANTHER" id="PTHR33240:SF8">
    <property type="entry name" value="OS03G0439900 PROTEIN"/>
    <property type="match status" value="1"/>
</dbReference>
<dbReference type="AlphaFoldDB" id="A0A1S4CJQ7"/>
<gene>
    <name evidence="1" type="primary">LOC107819823</name>
</gene>
<reference evidence="1" key="1">
    <citation type="submission" date="2025-08" db="UniProtKB">
        <authorList>
            <consortium name="RefSeq"/>
        </authorList>
    </citation>
    <scope>IDENTIFICATION</scope>
</reference>
<sequence length="175" mass="19565">MDRRSSRGRFCPTNETEVRGRGFRLGDRFATDRRTDRGRNNRSLKDKEASGSLANIIQWRVLEQSKLTGSIIPSAKLLAGFNIASVTTRGEFLLPTNAEGVMKMTLFEVVDSDKGYNIILGRSWLHDMRVVPSTYHQLLKCPTPEGIKQIRGDQLATREMNAISISSSKGKEHAA</sequence>